<dbReference type="GeneTree" id="ENSGT00390000011897"/>
<reference evidence="3" key="1">
    <citation type="submission" date="2025-08" db="UniProtKB">
        <authorList>
            <consortium name="Ensembl"/>
        </authorList>
    </citation>
    <scope>IDENTIFICATION</scope>
</reference>
<reference evidence="3" key="2">
    <citation type="submission" date="2025-09" db="UniProtKB">
        <authorList>
            <consortium name="Ensembl"/>
        </authorList>
    </citation>
    <scope>IDENTIFICATION</scope>
</reference>
<dbReference type="AlphaFoldDB" id="A0A8C5QY63"/>
<evidence type="ECO:0000313" key="4">
    <source>
        <dbReference type="Proteomes" id="UP000694569"/>
    </source>
</evidence>
<sequence length="240" mass="27791">MNMERDLVEAYQDEITALQEEIQELKETYKENQKVLEYLSSVNINKALLSYHEKVVSQPGQIKDPVSVDLELDHCKKEIQFFNKISGIMFTKYFKKRVHKADNEDLYKHRLVGHCQSLTFQMEFESLDLTDKGGSCCDVTNLNIIMGSGEHSDLSNFVSRTEEKKNLLAFFRTLSNFADWSEYRRQTFVHFKFKSVTLSRPLRNQEASHKPPRSHCGDSEGEQDAGSIYSPSVARGYRSR</sequence>
<accession>A0A8C5QY63</accession>
<dbReference type="GO" id="GO:0034080">
    <property type="term" value="P:CENP-A containing chromatin assembly"/>
    <property type="evidence" value="ECO:0007669"/>
    <property type="project" value="InterPro"/>
</dbReference>
<dbReference type="Pfam" id="PF13096">
    <property type="entry name" value="CENP-P"/>
    <property type="match status" value="1"/>
</dbReference>
<evidence type="ECO:0000256" key="2">
    <source>
        <dbReference type="SAM" id="MobiDB-lite"/>
    </source>
</evidence>
<keyword evidence="1" id="KW-0175">Coiled coil</keyword>
<dbReference type="GO" id="GO:0005634">
    <property type="term" value="C:nucleus"/>
    <property type="evidence" value="ECO:0007669"/>
    <property type="project" value="TreeGrafter"/>
</dbReference>
<dbReference type="InterPro" id="IPR027801">
    <property type="entry name" value="CENP-P"/>
</dbReference>
<dbReference type="Proteomes" id="UP000694569">
    <property type="component" value="Unplaced"/>
</dbReference>
<dbReference type="Ensembl" id="ENSLLET00000046785.1">
    <property type="protein sequence ID" value="ENSLLEP00000044990.1"/>
    <property type="gene ID" value="ENSLLEG00000028543.1"/>
</dbReference>
<dbReference type="GO" id="GO:0000775">
    <property type="term" value="C:chromosome, centromeric region"/>
    <property type="evidence" value="ECO:0007669"/>
    <property type="project" value="InterPro"/>
</dbReference>
<dbReference type="PANTHER" id="PTHR28577">
    <property type="entry name" value="CENTROMERE PROTEIN P"/>
    <property type="match status" value="1"/>
</dbReference>
<dbReference type="OrthoDB" id="5976950at2759"/>
<evidence type="ECO:0000256" key="1">
    <source>
        <dbReference type="SAM" id="Coils"/>
    </source>
</evidence>
<proteinExistence type="predicted"/>
<feature type="coiled-coil region" evidence="1">
    <location>
        <begin position="1"/>
        <end position="35"/>
    </location>
</feature>
<protein>
    <submittedName>
        <fullName evidence="3">Uncharacterized protein</fullName>
    </submittedName>
</protein>
<keyword evidence="4" id="KW-1185">Reference proteome</keyword>
<dbReference type="PANTHER" id="PTHR28577:SF1">
    <property type="entry name" value="CENTROMERE PROTEIN P"/>
    <property type="match status" value="1"/>
</dbReference>
<name>A0A8C5QY63_9ANUR</name>
<organism evidence="3 4">
    <name type="scientific">Leptobrachium leishanense</name>
    <name type="common">Leishan spiny toad</name>
    <dbReference type="NCBI Taxonomy" id="445787"/>
    <lineage>
        <taxon>Eukaryota</taxon>
        <taxon>Metazoa</taxon>
        <taxon>Chordata</taxon>
        <taxon>Craniata</taxon>
        <taxon>Vertebrata</taxon>
        <taxon>Euteleostomi</taxon>
        <taxon>Amphibia</taxon>
        <taxon>Batrachia</taxon>
        <taxon>Anura</taxon>
        <taxon>Pelobatoidea</taxon>
        <taxon>Megophryidae</taxon>
        <taxon>Leptobrachium</taxon>
    </lineage>
</organism>
<evidence type="ECO:0000313" key="3">
    <source>
        <dbReference type="Ensembl" id="ENSLLEP00000044990.1"/>
    </source>
</evidence>
<feature type="region of interest" description="Disordered" evidence="2">
    <location>
        <begin position="202"/>
        <end position="240"/>
    </location>
</feature>